<comment type="caution">
    <text evidence="1">The sequence shown here is derived from an EMBL/GenBank/DDBJ whole genome shotgun (WGS) entry which is preliminary data.</text>
</comment>
<accession>A0A0A3YJK3</accession>
<gene>
    <name evidence="1" type="ORF">MA20_40975</name>
</gene>
<name>A0A0A3YJK3_BRAJP</name>
<evidence type="ECO:0000313" key="2">
    <source>
        <dbReference type="Proteomes" id="UP000030377"/>
    </source>
</evidence>
<sequence>MFGWGKSADLERRAKRAAEQMFFFQRATVQLPFSELRVYAEREGFISTGDSSSRSNQTGFRWASGEADFDFFVEYSDRRSVTAEAYGDIFGLVLLAHSHLPTISVEIKKAYGVTMGKNAARFRKIMLGFPGFDGGTEDILKRFH</sequence>
<organism evidence="1 2">
    <name type="scientific">Bradyrhizobium japonicum</name>
    <dbReference type="NCBI Taxonomy" id="375"/>
    <lineage>
        <taxon>Bacteria</taxon>
        <taxon>Pseudomonadati</taxon>
        <taxon>Pseudomonadota</taxon>
        <taxon>Alphaproteobacteria</taxon>
        <taxon>Hyphomicrobiales</taxon>
        <taxon>Nitrobacteraceae</taxon>
        <taxon>Bradyrhizobium</taxon>
    </lineage>
</organism>
<dbReference type="Proteomes" id="UP000030377">
    <property type="component" value="Unassembled WGS sequence"/>
</dbReference>
<dbReference type="EMBL" id="JRPN01000039">
    <property type="protein sequence ID" value="KGT73893.1"/>
    <property type="molecule type" value="Genomic_DNA"/>
</dbReference>
<dbReference type="AlphaFoldDB" id="A0A0A3YJK3"/>
<dbReference type="RefSeq" id="WP_028154510.1">
    <property type="nucleotide sequence ID" value="NZ_JALJYT010000001.1"/>
</dbReference>
<evidence type="ECO:0000313" key="1">
    <source>
        <dbReference type="EMBL" id="KGT73893.1"/>
    </source>
</evidence>
<reference evidence="1 2" key="1">
    <citation type="submission" date="2014-09" db="EMBL/GenBank/DDBJ databases">
        <title>Draft genome of Bradyrhizobium japonicum Is-34.</title>
        <authorList>
            <person name="Tsurumaru H."/>
            <person name="Yamakawa T."/>
            <person name="Hashimoto S."/>
            <person name="Okizaki K."/>
            <person name="Kanesaki Y."/>
            <person name="Yoshikawa H."/>
            <person name="Yajima S."/>
        </authorList>
    </citation>
    <scope>NUCLEOTIDE SEQUENCE [LARGE SCALE GENOMIC DNA]</scope>
    <source>
        <strain evidence="1 2">Is-34</strain>
    </source>
</reference>
<proteinExistence type="predicted"/>
<protein>
    <submittedName>
        <fullName evidence="1">Uncharacterized protein</fullName>
    </submittedName>
</protein>